<protein>
    <submittedName>
        <fullName evidence="2">Uncharacterized protein</fullName>
    </submittedName>
</protein>
<name>A0A379GIV0_PROMI</name>
<feature type="region of interest" description="Disordered" evidence="1">
    <location>
        <begin position="1"/>
        <end position="24"/>
    </location>
</feature>
<organism evidence="2 3">
    <name type="scientific">Proteus mirabilis</name>
    <dbReference type="NCBI Taxonomy" id="584"/>
    <lineage>
        <taxon>Bacteria</taxon>
        <taxon>Pseudomonadati</taxon>
        <taxon>Pseudomonadota</taxon>
        <taxon>Gammaproteobacteria</taxon>
        <taxon>Enterobacterales</taxon>
        <taxon>Morganellaceae</taxon>
        <taxon>Proteus</taxon>
    </lineage>
</organism>
<evidence type="ECO:0000313" key="3">
    <source>
        <dbReference type="Proteomes" id="UP000254191"/>
    </source>
</evidence>
<reference evidence="2 3" key="1">
    <citation type="submission" date="2018-06" db="EMBL/GenBank/DDBJ databases">
        <authorList>
            <consortium name="Pathogen Informatics"/>
            <person name="Doyle S."/>
        </authorList>
    </citation>
    <scope>NUCLEOTIDE SEQUENCE [LARGE SCALE GENOMIC DNA]</scope>
    <source>
        <strain evidence="2 3">NCTC11938</strain>
    </source>
</reference>
<evidence type="ECO:0000313" key="2">
    <source>
        <dbReference type="EMBL" id="SUC40781.1"/>
    </source>
</evidence>
<accession>A0A379GIV0</accession>
<evidence type="ECO:0000256" key="1">
    <source>
        <dbReference type="SAM" id="MobiDB-lite"/>
    </source>
</evidence>
<dbReference type="Proteomes" id="UP000254191">
    <property type="component" value="Unassembled WGS sequence"/>
</dbReference>
<gene>
    <name evidence="2" type="ORF">NCTC11938_05083</name>
</gene>
<sequence length="62" mass="7485">MNKTETPLRNRSKNNDIEKEELENNPAVKEQICLKCQYPIFDERYEKQVDYDNARQEAIHML</sequence>
<proteinExistence type="predicted"/>
<dbReference type="AlphaFoldDB" id="A0A379GIV0"/>
<dbReference type="EMBL" id="UGTS01000006">
    <property type="protein sequence ID" value="SUC40781.1"/>
    <property type="molecule type" value="Genomic_DNA"/>
</dbReference>